<keyword evidence="3" id="KW-1185">Reference proteome</keyword>
<dbReference type="Proteomes" id="UP001140562">
    <property type="component" value="Unassembled WGS sequence"/>
</dbReference>
<evidence type="ECO:0000313" key="2">
    <source>
        <dbReference type="EMBL" id="KAJ4342306.1"/>
    </source>
</evidence>
<feature type="compositionally biased region" description="Low complexity" evidence="1">
    <location>
        <begin position="122"/>
        <end position="132"/>
    </location>
</feature>
<dbReference type="EMBL" id="JAPEUV010000007">
    <property type="protein sequence ID" value="KAJ4342306.1"/>
    <property type="molecule type" value="Genomic_DNA"/>
</dbReference>
<sequence>MSSHPTPIAVKPSAHELSNSKLSQRNLEIAMRALAQDGLVVLEDLVDFETLDKLNDKMVQDAYHLQSRKDSPFNYNKGNIQQDPPMTAEWFHGSIYANPIITQVTSTCLGPRPVLRFISGNTALPPTAETPPASQPTHNDADFDHVPVPFALVVNVPLVTMTPENGSTGGFPKLYTRDKVANVAIEIWLGTHSATTIADQEGAHGERASGRIKPDLLEARRAVRGPCQPVIKKGSIVVRDLRLWHGGKPNYSTEPRVMLAMIHFASWYRNQISVELAEELEEQLDAGRTGFQAAATYVSHDQLLQNYLSRPYGNAYDFNQTENIEGVF</sequence>
<evidence type="ECO:0008006" key="4">
    <source>
        <dbReference type="Google" id="ProtNLM"/>
    </source>
</evidence>
<protein>
    <recommendedName>
        <fullName evidence="4">Phytanoyl-CoA dioxygenase family protein</fullName>
    </recommendedName>
</protein>
<evidence type="ECO:0000256" key="1">
    <source>
        <dbReference type="SAM" id="MobiDB-lite"/>
    </source>
</evidence>
<name>A0A9W9C3L8_9PLEO</name>
<dbReference type="PANTHER" id="PTHR37563:SF2">
    <property type="entry name" value="PHYTANOYL-COA DIOXYGENASE FAMILY PROTEIN (AFU_ORTHOLOGUE AFUA_2G03330)"/>
    <property type="match status" value="1"/>
</dbReference>
<dbReference type="Pfam" id="PF05721">
    <property type="entry name" value="PhyH"/>
    <property type="match status" value="1"/>
</dbReference>
<organism evidence="2 3">
    <name type="scientific">Didymella glomerata</name>
    <dbReference type="NCBI Taxonomy" id="749621"/>
    <lineage>
        <taxon>Eukaryota</taxon>
        <taxon>Fungi</taxon>
        <taxon>Dikarya</taxon>
        <taxon>Ascomycota</taxon>
        <taxon>Pezizomycotina</taxon>
        <taxon>Dothideomycetes</taxon>
        <taxon>Pleosporomycetidae</taxon>
        <taxon>Pleosporales</taxon>
        <taxon>Pleosporineae</taxon>
        <taxon>Didymellaceae</taxon>
        <taxon>Didymella</taxon>
    </lineage>
</organism>
<reference evidence="2" key="1">
    <citation type="submission" date="2022-10" db="EMBL/GenBank/DDBJ databases">
        <title>Tapping the CABI collections for fungal endophytes: first genome assemblies for Collariella, Neodidymelliopsis, Ascochyta clinopodiicola, Didymella pomorum, Didymosphaeria variabile, Neocosmospora piperis and Neocucurbitaria cava.</title>
        <authorList>
            <person name="Hill R."/>
        </authorList>
    </citation>
    <scope>NUCLEOTIDE SEQUENCE</scope>
    <source>
        <strain evidence="2">IMI 360193</strain>
    </source>
</reference>
<dbReference type="InterPro" id="IPR051961">
    <property type="entry name" value="Fungal_Metabolite_Diox"/>
</dbReference>
<gene>
    <name evidence="2" type="ORF">N0V87_001292</name>
</gene>
<dbReference type="Gene3D" id="2.60.120.620">
    <property type="entry name" value="q2cbj1_9rhob like domain"/>
    <property type="match status" value="1"/>
</dbReference>
<evidence type="ECO:0000313" key="3">
    <source>
        <dbReference type="Proteomes" id="UP001140562"/>
    </source>
</evidence>
<dbReference type="AlphaFoldDB" id="A0A9W9C3L8"/>
<proteinExistence type="predicted"/>
<dbReference type="SUPFAM" id="SSF51197">
    <property type="entry name" value="Clavaminate synthase-like"/>
    <property type="match status" value="1"/>
</dbReference>
<accession>A0A9W9C3L8</accession>
<feature type="region of interest" description="Disordered" evidence="1">
    <location>
        <begin position="121"/>
        <end position="140"/>
    </location>
</feature>
<comment type="caution">
    <text evidence="2">The sequence shown here is derived from an EMBL/GenBank/DDBJ whole genome shotgun (WGS) entry which is preliminary data.</text>
</comment>
<dbReference type="OrthoDB" id="407832at2759"/>
<dbReference type="PANTHER" id="PTHR37563">
    <property type="entry name" value="PHYTANOYL-COA DIOXYGENASE FAMILY PROTEIN (AFU_ORTHOLOGUE AFUA_2G03330)"/>
    <property type="match status" value="1"/>
</dbReference>
<dbReference type="InterPro" id="IPR008775">
    <property type="entry name" value="Phytyl_CoA_dOase-like"/>
</dbReference>